<evidence type="ECO:0000313" key="3">
    <source>
        <dbReference type="Proteomes" id="UP001152747"/>
    </source>
</evidence>
<dbReference type="AlphaFoldDB" id="A0A9P1I8B5"/>
<name>A0A9P1I8B5_9PELO</name>
<organism evidence="2 3">
    <name type="scientific">Caenorhabditis angaria</name>
    <dbReference type="NCBI Taxonomy" id="860376"/>
    <lineage>
        <taxon>Eukaryota</taxon>
        <taxon>Metazoa</taxon>
        <taxon>Ecdysozoa</taxon>
        <taxon>Nematoda</taxon>
        <taxon>Chromadorea</taxon>
        <taxon>Rhabditida</taxon>
        <taxon>Rhabditina</taxon>
        <taxon>Rhabditomorpha</taxon>
        <taxon>Rhabditoidea</taxon>
        <taxon>Rhabditidae</taxon>
        <taxon>Peloderinae</taxon>
        <taxon>Caenorhabditis</taxon>
    </lineage>
</organism>
<reference evidence="2" key="1">
    <citation type="submission" date="2022-11" db="EMBL/GenBank/DDBJ databases">
        <authorList>
            <person name="Kikuchi T."/>
        </authorList>
    </citation>
    <scope>NUCLEOTIDE SEQUENCE</scope>
    <source>
        <strain evidence="2">PS1010</strain>
    </source>
</reference>
<evidence type="ECO:0000256" key="1">
    <source>
        <dbReference type="SAM" id="Phobius"/>
    </source>
</evidence>
<dbReference type="OrthoDB" id="5789289at2759"/>
<evidence type="ECO:0000313" key="2">
    <source>
        <dbReference type="EMBL" id="CAI5439444.1"/>
    </source>
</evidence>
<protein>
    <submittedName>
        <fullName evidence="2">Uncharacterized protein</fullName>
    </submittedName>
</protein>
<keyword evidence="1" id="KW-1133">Transmembrane helix</keyword>
<dbReference type="Proteomes" id="UP001152747">
    <property type="component" value="Unassembled WGS sequence"/>
</dbReference>
<keyword evidence="3" id="KW-1185">Reference proteome</keyword>
<dbReference type="EMBL" id="CANHGI010000001">
    <property type="protein sequence ID" value="CAI5439444.1"/>
    <property type="molecule type" value="Genomic_DNA"/>
</dbReference>
<feature type="transmembrane region" description="Helical" evidence="1">
    <location>
        <begin position="89"/>
        <end position="117"/>
    </location>
</feature>
<feature type="transmembrane region" description="Helical" evidence="1">
    <location>
        <begin position="63"/>
        <end position="82"/>
    </location>
</feature>
<sequence>MAEYPVSYYFLNLFNFQVEILNGGESENQTFQIFHIQNVTKILLILEIFIIIPIYILFLAPWWIFWIGVHFALILVTIYGIARRNHLFLWPIVVVAALQFLTWSTLTFFQFLVLAFSTETFLEFYSQQFHEGFFEKAIAVIVIKTISLLIGLFFFWRLTVFYRCKKYFFERKERQPVSTENELKLVEEPEKPNEIEV</sequence>
<feature type="transmembrane region" description="Helical" evidence="1">
    <location>
        <begin position="137"/>
        <end position="156"/>
    </location>
</feature>
<gene>
    <name evidence="2" type="ORF">CAMP_LOCUS2081</name>
</gene>
<feature type="transmembrane region" description="Helical" evidence="1">
    <location>
        <begin position="39"/>
        <end position="57"/>
    </location>
</feature>
<comment type="caution">
    <text evidence="2">The sequence shown here is derived from an EMBL/GenBank/DDBJ whole genome shotgun (WGS) entry which is preliminary data.</text>
</comment>
<keyword evidence="1" id="KW-0472">Membrane</keyword>
<proteinExistence type="predicted"/>
<accession>A0A9P1I8B5</accession>
<keyword evidence="1" id="KW-0812">Transmembrane</keyword>